<feature type="compositionally biased region" description="Basic and acidic residues" evidence="2">
    <location>
        <begin position="117"/>
        <end position="128"/>
    </location>
</feature>
<evidence type="ECO:0000313" key="6">
    <source>
        <dbReference type="Proteomes" id="UP001460270"/>
    </source>
</evidence>
<dbReference type="EMBL" id="JBBPFD010000056">
    <property type="protein sequence ID" value="KAK7880717.1"/>
    <property type="molecule type" value="Genomic_DNA"/>
</dbReference>
<evidence type="ECO:0000313" key="5">
    <source>
        <dbReference type="EMBL" id="KAK7880717.1"/>
    </source>
</evidence>
<dbReference type="InterPro" id="IPR000294">
    <property type="entry name" value="GLA_domain"/>
</dbReference>
<accession>A0AAW0MQA0</accession>
<dbReference type="InterPro" id="IPR017857">
    <property type="entry name" value="Coagulation_fac-like_Gla_dom"/>
</dbReference>
<dbReference type="InterPro" id="IPR035972">
    <property type="entry name" value="GLA-like_dom_SF"/>
</dbReference>
<gene>
    <name evidence="5" type="ORF">WMY93_032631</name>
</gene>
<dbReference type="Proteomes" id="UP001460270">
    <property type="component" value="Unassembled WGS sequence"/>
</dbReference>
<feature type="chain" id="PRO_5043844397" description="Gla domain-containing protein" evidence="3">
    <location>
        <begin position="19"/>
        <end position="128"/>
    </location>
</feature>
<dbReference type="InterPro" id="IPR050442">
    <property type="entry name" value="Peptidase_S1_coag_factors"/>
</dbReference>
<keyword evidence="3" id="KW-0732">Signal</keyword>
<organism evidence="5 6">
    <name type="scientific">Mugilogobius chulae</name>
    <name type="common">yellowstripe goby</name>
    <dbReference type="NCBI Taxonomy" id="88201"/>
    <lineage>
        <taxon>Eukaryota</taxon>
        <taxon>Metazoa</taxon>
        <taxon>Chordata</taxon>
        <taxon>Craniata</taxon>
        <taxon>Vertebrata</taxon>
        <taxon>Euteleostomi</taxon>
        <taxon>Actinopterygii</taxon>
        <taxon>Neopterygii</taxon>
        <taxon>Teleostei</taxon>
        <taxon>Neoteleostei</taxon>
        <taxon>Acanthomorphata</taxon>
        <taxon>Gobiaria</taxon>
        <taxon>Gobiiformes</taxon>
        <taxon>Gobioidei</taxon>
        <taxon>Gobiidae</taxon>
        <taxon>Gobionellinae</taxon>
        <taxon>Mugilogobius</taxon>
    </lineage>
</organism>
<evidence type="ECO:0000259" key="4">
    <source>
        <dbReference type="PROSITE" id="PS50998"/>
    </source>
</evidence>
<dbReference type="PANTHER" id="PTHR24278">
    <property type="entry name" value="COAGULATION FACTOR"/>
    <property type="match status" value="1"/>
</dbReference>
<dbReference type="AlphaFoldDB" id="A0AAW0MQA0"/>
<dbReference type="PROSITE" id="PS50998">
    <property type="entry name" value="GLA_2"/>
    <property type="match status" value="1"/>
</dbReference>
<dbReference type="SUPFAM" id="SSF57630">
    <property type="entry name" value="GLA-domain"/>
    <property type="match status" value="1"/>
</dbReference>
<dbReference type="Gene3D" id="4.10.740.10">
    <property type="entry name" value="Coagulation Factor IX"/>
    <property type="match status" value="1"/>
</dbReference>
<protein>
    <recommendedName>
        <fullName evidence="4">Gla domain-containing protein</fullName>
    </recommendedName>
</protein>
<dbReference type="PROSITE" id="PS00011">
    <property type="entry name" value="GLA_1"/>
    <property type="match status" value="1"/>
</dbReference>
<feature type="domain" description="Gla" evidence="4">
    <location>
        <begin position="37"/>
        <end position="83"/>
    </location>
</feature>
<reference evidence="6" key="1">
    <citation type="submission" date="2024-04" db="EMBL/GenBank/DDBJ databases">
        <title>Salinicola lusitanus LLJ914,a marine bacterium isolated from the Okinawa Trough.</title>
        <authorList>
            <person name="Li J."/>
        </authorList>
    </citation>
    <scope>NUCLEOTIDE SEQUENCE [LARGE SCALE GENOMIC DNA]</scope>
</reference>
<evidence type="ECO:0000256" key="2">
    <source>
        <dbReference type="SAM" id="MobiDB-lite"/>
    </source>
</evidence>
<name>A0AAW0MQA0_9GOBI</name>
<sequence length="128" mass="14603">MKGPALILLLIGISGCSAQNVFLESQQATQVLQRNKRANQLFEEVKPGNLERECLEEICDHEEAREVFEQTAPTEIFWTKYLDCNGTVLERNVDSIRLVRACLEGKETRRQGGRGRRQGDEQEARRQG</sequence>
<dbReference type="SMART" id="SM00069">
    <property type="entry name" value="GLA"/>
    <property type="match status" value="1"/>
</dbReference>
<dbReference type="PROSITE" id="PS51257">
    <property type="entry name" value="PROKAR_LIPOPROTEIN"/>
    <property type="match status" value="1"/>
</dbReference>
<dbReference type="GO" id="GO:0005509">
    <property type="term" value="F:calcium ion binding"/>
    <property type="evidence" value="ECO:0007669"/>
    <property type="project" value="InterPro"/>
</dbReference>
<dbReference type="GO" id="GO:0005615">
    <property type="term" value="C:extracellular space"/>
    <property type="evidence" value="ECO:0007669"/>
    <property type="project" value="TreeGrafter"/>
</dbReference>
<dbReference type="PRINTS" id="PR00001">
    <property type="entry name" value="GLABLOOD"/>
</dbReference>
<keyword evidence="1" id="KW-1015">Disulfide bond</keyword>
<keyword evidence="6" id="KW-1185">Reference proteome</keyword>
<proteinExistence type="predicted"/>
<dbReference type="Pfam" id="PF00594">
    <property type="entry name" value="Gla"/>
    <property type="match status" value="1"/>
</dbReference>
<dbReference type="PANTHER" id="PTHR24278:SF33">
    <property type="entry name" value="PROTEIN Z, VITAMIN K-DEPENDENT PLASMA GLYCOPROTEIN A"/>
    <property type="match status" value="1"/>
</dbReference>
<evidence type="ECO:0000256" key="1">
    <source>
        <dbReference type="ARBA" id="ARBA00023157"/>
    </source>
</evidence>
<feature type="signal peptide" evidence="3">
    <location>
        <begin position="1"/>
        <end position="18"/>
    </location>
</feature>
<feature type="region of interest" description="Disordered" evidence="2">
    <location>
        <begin position="107"/>
        <end position="128"/>
    </location>
</feature>
<evidence type="ECO:0000256" key="3">
    <source>
        <dbReference type="SAM" id="SignalP"/>
    </source>
</evidence>
<dbReference type="FunFam" id="4.10.740.10:FF:000001">
    <property type="entry name" value="vitamin K-dependent protein S"/>
    <property type="match status" value="1"/>
</dbReference>
<comment type="caution">
    <text evidence="5">The sequence shown here is derived from an EMBL/GenBank/DDBJ whole genome shotgun (WGS) entry which is preliminary data.</text>
</comment>